<keyword evidence="1" id="KW-1133">Transmembrane helix</keyword>
<name>A0A366S8W3_9HYPO</name>
<feature type="transmembrane region" description="Helical" evidence="1">
    <location>
        <begin position="67"/>
        <end position="89"/>
    </location>
</feature>
<comment type="caution">
    <text evidence="2">The sequence shown here is derived from an EMBL/GenBank/DDBJ whole genome shotgun (WGS) entry which is preliminary data.</text>
</comment>
<evidence type="ECO:0000313" key="3">
    <source>
        <dbReference type="Proteomes" id="UP000253153"/>
    </source>
</evidence>
<dbReference type="EMBL" id="QKXC01000035">
    <property type="protein sequence ID" value="RBR25771.1"/>
    <property type="molecule type" value="Genomic_DNA"/>
</dbReference>
<keyword evidence="1" id="KW-0472">Membrane</keyword>
<reference evidence="2 3" key="1">
    <citation type="submission" date="2018-06" db="EMBL/GenBank/DDBJ databases">
        <title>Fusarium incarnatum-equiseti species complex species 28.</title>
        <authorList>
            <person name="Gardiner D.M."/>
        </authorList>
    </citation>
    <scope>NUCLEOTIDE SEQUENCE [LARGE SCALE GENOMIC DNA]</scope>
    <source>
        <strain evidence="2 3">FIESC_28</strain>
    </source>
</reference>
<protein>
    <submittedName>
        <fullName evidence="2">Uncharacterized protein</fullName>
    </submittedName>
</protein>
<evidence type="ECO:0000313" key="2">
    <source>
        <dbReference type="EMBL" id="RBR25771.1"/>
    </source>
</evidence>
<keyword evidence="3" id="KW-1185">Reference proteome</keyword>
<dbReference type="RefSeq" id="XP_031020362.1">
    <property type="nucleotide sequence ID" value="XM_031155604.1"/>
</dbReference>
<dbReference type="OrthoDB" id="4770699at2759"/>
<keyword evidence="1" id="KW-0812">Transmembrane</keyword>
<evidence type="ECO:0000256" key="1">
    <source>
        <dbReference type="SAM" id="Phobius"/>
    </source>
</evidence>
<proteinExistence type="predicted"/>
<sequence>MSNSKIMRRFRTSSVGRNLFGIWQALFALIVFLIFVSTWLVQGGTIDMPDWTKDLRKYDGDEWDRYAAILIVATSVFFTLTIVTGVALLRSEQRG</sequence>
<dbReference type="AlphaFoldDB" id="A0A366S8W3"/>
<organism evidence="2 3">
    <name type="scientific">Fusarium coffeatum</name>
    <dbReference type="NCBI Taxonomy" id="231269"/>
    <lineage>
        <taxon>Eukaryota</taxon>
        <taxon>Fungi</taxon>
        <taxon>Dikarya</taxon>
        <taxon>Ascomycota</taxon>
        <taxon>Pezizomycotina</taxon>
        <taxon>Sordariomycetes</taxon>
        <taxon>Hypocreomycetidae</taxon>
        <taxon>Hypocreales</taxon>
        <taxon>Nectriaceae</taxon>
        <taxon>Fusarium</taxon>
        <taxon>Fusarium incarnatum-equiseti species complex</taxon>
    </lineage>
</organism>
<dbReference type="Proteomes" id="UP000253153">
    <property type="component" value="Unassembled WGS sequence"/>
</dbReference>
<accession>A0A366S8W3</accession>
<dbReference type="GeneID" id="41990900"/>
<gene>
    <name evidence="2" type="ORF">FIESC28_01453</name>
</gene>